<dbReference type="InterPro" id="IPR019712">
    <property type="entry name" value="YtpB-like"/>
</dbReference>
<evidence type="ECO:0000313" key="2">
    <source>
        <dbReference type="Proteomes" id="UP000199488"/>
    </source>
</evidence>
<name>A0A1H2XTK8_9BACI</name>
<dbReference type="RefSeq" id="WP_091616609.1">
    <property type="nucleotide sequence ID" value="NZ_FNNC01000007.1"/>
</dbReference>
<dbReference type="STRING" id="1122204.SAMN05421781_2914"/>
<keyword evidence="2" id="KW-1185">Reference proteome</keyword>
<dbReference type="EMBL" id="FNNC01000007">
    <property type="protein sequence ID" value="SDW96223.1"/>
    <property type="molecule type" value="Genomic_DNA"/>
</dbReference>
<proteinExistence type="predicted"/>
<protein>
    <submittedName>
        <fullName evidence="1">Tetraprenyl-beta-curcumene synthase</fullName>
    </submittedName>
</protein>
<dbReference type="Proteomes" id="UP000199488">
    <property type="component" value="Unassembled WGS sequence"/>
</dbReference>
<gene>
    <name evidence="1" type="ORF">SAMN05421781_2914</name>
</gene>
<accession>A0A1H2XTK8</accession>
<reference evidence="1 2" key="1">
    <citation type="submission" date="2016-10" db="EMBL/GenBank/DDBJ databases">
        <authorList>
            <person name="de Groot N.N."/>
        </authorList>
    </citation>
    <scope>NUCLEOTIDE SEQUENCE [LARGE SCALE GENOMIC DNA]</scope>
    <source>
        <strain evidence="1 2">DSM 23126</strain>
    </source>
</reference>
<dbReference type="AlphaFoldDB" id="A0A1H2XTK8"/>
<evidence type="ECO:0000313" key="1">
    <source>
        <dbReference type="EMBL" id="SDW96223.1"/>
    </source>
</evidence>
<organism evidence="1 2">
    <name type="scientific">Marinococcus luteus</name>
    <dbReference type="NCBI Taxonomy" id="1122204"/>
    <lineage>
        <taxon>Bacteria</taxon>
        <taxon>Bacillati</taxon>
        <taxon>Bacillota</taxon>
        <taxon>Bacilli</taxon>
        <taxon>Bacillales</taxon>
        <taxon>Bacillaceae</taxon>
        <taxon>Marinococcus</taxon>
    </lineage>
</organism>
<sequence length="352" mass="40403">MSAPTSIPAIMYYGVKQTLPAARQYLSEWKQKAEQIPDDLYRQAALEAIDEKTFHYEGGSLYALIAPEHIRSELLRFIVAYQNISDYLDSICDMSQEEGVTFYRDIHEALKHALDPAASQQDYLKKKKGDGDGGFLADLVETCQSALQSFPGFSGAQPFMEQLSMYYREMQIYKHIDVNEREAKLIELYEHFKDRIPPMTWYEFCAASGSTLGIYALAGYAARSPLAELQAQSIKEAHFPYVQGMHILLDYFIDQEEDVEQGSLNFTEKYASAGHMMSRLEFFKSEADKKVAKLPEAGFHKQLNKGLLSIYLSDEKVQANEKMKQQAKHLLRFGGITSLIYYWNSWMYRKKI</sequence>
<dbReference type="OrthoDB" id="2371262at2"/>
<dbReference type="Pfam" id="PF10776">
    <property type="entry name" value="DUF2600"/>
    <property type="match status" value="1"/>
</dbReference>